<dbReference type="Proteomes" id="UP001219518">
    <property type="component" value="Unassembled WGS sequence"/>
</dbReference>
<proteinExistence type="predicted"/>
<sequence>MHGCSGCLAAMPQPKRHQRLAAMHAALAGVAVSRSVFAVKRCRSCVLQRVGCWRQPGHGWTLQPVKLQWLLAVNRSVFAAGGSQATAGLSSQDDAVVNQLAQPASEPHPPQADLRHEGVPGNHPAPQFGPAPQRPHNLAQQIDVPVPVNIPQAVHEGAPLHFPAQQFGPAPQRPHNLAQQIDVPVPVNIPQAEHEGAPLHFPAQQFDHAPHPPHHPVLQAPPVPALLQEHLAQDEHRVVEMVLAEGAAAEIHRAPEVAPEVPPAVDDDIPHHNDIIEEDEEDDELFQDALEEQEEILSSEDEEENDDDEADNNPFVQQHDDPPLYNHAPLTQAEAMLAILVFCMKHKITGACLKDLLQLLHLFIPSPNLLTKSLYLFKKYFRYLKFPLQFIYYCAVCSARLTSQNDICCQCPAGSGVKYFVKLSVIDQLKKMFLRPGLMNSLSYPQRREKVNENNIEDVYDGEVYKNFIRTICARGVNIHRILCFMWNTDGISIFKSSKFSVWPFFLSILQLPPEERFKKENVVVAGLWFGKQEPHTNLFVGAMEPEMSELRRGVQFGVHNQANPIIFNGYIVTGTCDVPAKSHFMYLAGHSGCNSCPKCKVMGEKTERTGNVFAFPNDHARDPRTDQGTWDDANLARQIGGAVNGMSFPSALFNIVYNLISSISIDVMHCVYLGIVKKLLKLWTHSSFSEEPFSLRAHMDTLDSCIKAIKPPHFTQRLPTSITDCVAYWKATEYRSFLYSYSLPMLRTIMNPVYFHHFSLLVAGLYLLNKTSISTEDLDLADYMLIKFVNDFEELYGLRFMSMNFHLLHHLKGVTKDLGPLWCTSCYGFEDLNGQFTRFVHGTRYVDLQICASLSIFSSVPTLIREMPEGPVKEFCVMMGLRRAKVKLRDRIADGIFSVGNYRHLTANDTPVIISRALGHAGLRNVNIFSFLRMKSGKFLFIAESYSAGFRMCSSVCQYIHNNVLSLGIIKSFVRISRCACVRQCPCASNFYAIVEQLQTEPTFIVQGPVAPFNIPYICKYTRSQNYVALDVPVLQSVCWNVNVGQDSFAALPVNVYELE</sequence>
<dbReference type="PANTHER" id="PTHR46579:SF1">
    <property type="entry name" value="F5_8 TYPE C DOMAIN-CONTAINING PROTEIN"/>
    <property type="match status" value="1"/>
</dbReference>
<evidence type="ECO:0000256" key="1">
    <source>
        <dbReference type="SAM" id="MobiDB-lite"/>
    </source>
</evidence>
<evidence type="ECO:0000313" key="2">
    <source>
        <dbReference type="EMBL" id="KAK3917097.1"/>
    </source>
</evidence>
<accession>A0AAE1H932</accession>
<keyword evidence="3" id="KW-1185">Reference proteome</keyword>
<reference evidence="2" key="2">
    <citation type="journal article" date="2023" name="BMC Genomics">
        <title>Pest status, molecular evolution, and epigenetic factors derived from the genome assembly of Frankliniella fusca, a thysanopteran phytovirus vector.</title>
        <authorList>
            <person name="Catto M.A."/>
            <person name="Labadie P.E."/>
            <person name="Jacobson A.L."/>
            <person name="Kennedy G.G."/>
            <person name="Srinivasan R."/>
            <person name="Hunt B.G."/>
        </authorList>
    </citation>
    <scope>NUCLEOTIDE SEQUENCE</scope>
    <source>
        <strain evidence="2">PL_HMW_Pooled</strain>
    </source>
</reference>
<dbReference type="InterPro" id="IPR009667">
    <property type="entry name" value="DUF1258"/>
</dbReference>
<organism evidence="2 3">
    <name type="scientific">Frankliniella fusca</name>
    <dbReference type="NCBI Taxonomy" id="407009"/>
    <lineage>
        <taxon>Eukaryota</taxon>
        <taxon>Metazoa</taxon>
        <taxon>Ecdysozoa</taxon>
        <taxon>Arthropoda</taxon>
        <taxon>Hexapoda</taxon>
        <taxon>Insecta</taxon>
        <taxon>Pterygota</taxon>
        <taxon>Neoptera</taxon>
        <taxon>Paraneoptera</taxon>
        <taxon>Thysanoptera</taxon>
        <taxon>Terebrantia</taxon>
        <taxon>Thripoidea</taxon>
        <taxon>Thripidae</taxon>
        <taxon>Frankliniella</taxon>
    </lineage>
</organism>
<reference evidence="2" key="1">
    <citation type="submission" date="2021-07" db="EMBL/GenBank/DDBJ databases">
        <authorList>
            <person name="Catto M.A."/>
            <person name="Jacobson A."/>
            <person name="Kennedy G."/>
            <person name="Labadie P."/>
            <person name="Hunt B.G."/>
            <person name="Srinivasan R."/>
        </authorList>
    </citation>
    <scope>NUCLEOTIDE SEQUENCE</scope>
    <source>
        <strain evidence="2">PL_HMW_Pooled</strain>
        <tissue evidence="2">Head</tissue>
    </source>
</reference>
<dbReference type="EMBL" id="JAHWGI010000685">
    <property type="protein sequence ID" value="KAK3917097.1"/>
    <property type="molecule type" value="Genomic_DNA"/>
</dbReference>
<evidence type="ECO:0000313" key="3">
    <source>
        <dbReference type="Proteomes" id="UP001219518"/>
    </source>
</evidence>
<dbReference type="PANTHER" id="PTHR46579">
    <property type="entry name" value="F5/8 TYPE C DOMAIN-CONTAINING PROTEIN-RELATED"/>
    <property type="match status" value="1"/>
</dbReference>
<feature type="region of interest" description="Disordered" evidence="1">
    <location>
        <begin position="101"/>
        <end position="136"/>
    </location>
</feature>
<feature type="compositionally biased region" description="Acidic residues" evidence="1">
    <location>
        <begin position="294"/>
        <end position="311"/>
    </location>
</feature>
<dbReference type="AlphaFoldDB" id="A0AAE1H932"/>
<feature type="region of interest" description="Disordered" evidence="1">
    <location>
        <begin position="294"/>
        <end position="323"/>
    </location>
</feature>
<protein>
    <submittedName>
        <fullName evidence="2">Protein piccolo</fullName>
    </submittedName>
</protein>
<dbReference type="Pfam" id="PF06869">
    <property type="entry name" value="DUF1258"/>
    <property type="match status" value="1"/>
</dbReference>
<comment type="caution">
    <text evidence="2">The sequence shown here is derived from an EMBL/GenBank/DDBJ whole genome shotgun (WGS) entry which is preliminary data.</text>
</comment>
<gene>
    <name evidence="2" type="ORF">KUF71_006716</name>
</gene>
<name>A0AAE1H932_9NEOP</name>